<dbReference type="OrthoDB" id="9783100at2"/>
<dbReference type="PANTHER" id="PTHR30203:SF33">
    <property type="entry name" value="BLR4455 PROTEIN"/>
    <property type="match status" value="1"/>
</dbReference>
<keyword evidence="2" id="KW-0564">Palmitate</keyword>
<evidence type="ECO:0000256" key="1">
    <source>
        <dbReference type="ARBA" id="ARBA00007613"/>
    </source>
</evidence>
<dbReference type="InterPro" id="IPR010131">
    <property type="entry name" value="MdtP/NodT-like"/>
</dbReference>
<evidence type="ECO:0000256" key="2">
    <source>
        <dbReference type="RuleBase" id="RU362097"/>
    </source>
</evidence>
<dbReference type="HOGENOM" id="CLU_012817_13_3_5"/>
<dbReference type="STRING" id="1123269.NX02_20660"/>
<dbReference type="PATRIC" id="fig|1123269.5.peg.4038"/>
<reference evidence="3 4" key="1">
    <citation type="submission" date="2013-07" db="EMBL/GenBank/DDBJ databases">
        <title>Completed genome of Sphingomonas sanxanigenens NX02.</title>
        <authorList>
            <person name="Ma T."/>
            <person name="Huang H."/>
            <person name="Wu M."/>
            <person name="Li X."/>
            <person name="Li G."/>
        </authorList>
    </citation>
    <scope>NUCLEOTIDE SEQUENCE [LARGE SCALE GENOMIC DNA]</scope>
    <source>
        <strain evidence="3 4">NX02</strain>
    </source>
</reference>
<name>W0AHI9_9SPHN</name>
<dbReference type="PANTHER" id="PTHR30203">
    <property type="entry name" value="OUTER MEMBRANE CATION EFFLUX PROTEIN"/>
    <property type="match status" value="1"/>
</dbReference>
<keyword evidence="2" id="KW-0732">Signal</keyword>
<comment type="similarity">
    <text evidence="1 2">Belongs to the outer membrane factor (OMF) (TC 1.B.17) family.</text>
</comment>
<sequence>MIRRRAGMLLAGLLAGCTLNTADVPRKAAVTPPEGWRTPATTSAAPIAADWWRGYGDPAMTALIERALAGNPDVAIALARVREAEANGRAASAQLLPTLNAAVGGAYSRTLGAFGTANDAGQVQPQLQAAWQADLFGRLDDLAGAARAQYLASAAAHDAAALSVAGATASGYIALRALDARLIVARETLTARAEALRLAQSRADAGYTSQLELNQARSEYAATAQIIPQVERAIAIQENALSRLVGDNPRAIERGATLAALVVPPVPQGLPSTLLRRRPDIAQAELTLVAADRSLSAARKAFLPTVQLTGSAGALAVSRLDPVTVFSIGGSILAPLFDAGRAQAGADAAAARRDQAAFAYRAAALTAFQEVENALVRLDRIGAEQAQVRAQRDALAEALRHATNRYNAGYSGYLDQLDAQRGLLAAELALVQIEADRLSASVALYQAMGGGWDPAALPADRWSL</sequence>
<dbReference type="InterPro" id="IPR003423">
    <property type="entry name" value="OMP_efflux"/>
</dbReference>
<dbReference type="SUPFAM" id="SSF56954">
    <property type="entry name" value="Outer membrane efflux proteins (OEP)"/>
    <property type="match status" value="1"/>
</dbReference>
<dbReference type="eggNOG" id="COG1538">
    <property type="taxonomic scope" value="Bacteria"/>
</dbReference>
<comment type="subcellular location">
    <subcellularLocation>
        <location evidence="2">Cell membrane</location>
        <topology evidence="2">Lipid-anchor</topology>
    </subcellularLocation>
</comment>
<dbReference type="AlphaFoldDB" id="W0AHI9"/>
<keyword evidence="4" id="KW-1185">Reference proteome</keyword>
<feature type="chain" id="PRO_5001444149" description="RND transporter" evidence="2">
    <location>
        <begin position="23"/>
        <end position="464"/>
    </location>
</feature>
<keyword evidence="2" id="KW-0472">Membrane</keyword>
<keyword evidence="2" id="KW-0449">Lipoprotein</keyword>
<dbReference type="Pfam" id="PF02321">
    <property type="entry name" value="OEP"/>
    <property type="match status" value="2"/>
</dbReference>
<protein>
    <recommendedName>
        <fullName evidence="5">RND transporter</fullName>
    </recommendedName>
</protein>
<dbReference type="Proteomes" id="UP000018851">
    <property type="component" value="Chromosome"/>
</dbReference>
<gene>
    <name evidence="3" type="ORF">NX02_20660</name>
</gene>
<organism evidence="3 4">
    <name type="scientific">Sphingomonas sanxanigenens DSM 19645 = NX02</name>
    <dbReference type="NCBI Taxonomy" id="1123269"/>
    <lineage>
        <taxon>Bacteria</taxon>
        <taxon>Pseudomonadati</taxon>
        <taxon>Pseudomonadota</taxon>
        <taxon>Alphaproteobacteria</taxon>
        <taxon>Sphingomonadales</taxon>
        <taxon>Sphingomonadaceae</taxon>
        <taxon>Sphingomonas</taxon>
    </lineage>
</organism>
<evidence type="ECO:0008006" key="5">
    <source>
        <dbReference type="Google" id="ProtNLM"/>
    </source>
</evidence>
<dbReference type="Gene3D" id="2.20.200.10">
    <property type="entry name" value="Outer membrane efflux proteins (OEP)"/>
    <property type="match status" value="1"/>
</dbReference>
<evidence type="ECO:0000313" key="3">
    <source>
        <dbReference type="EMBL" id="AHE55773.1"/>
    </source>
</evidence>
<dbReference type="Gene3D" id="1.20.1600.10">
    <property type="entry name" value="Outer membrane efflux proteins (OEP)"/>
    <property type="match status" value="1"/>
</dbReference>
<dbReference type="NCBIfam" id="TIGR01845">
    <property type="entry name" value="outer_NodT"/>
    <property type="match status" value="1"/>
</dbReference>
<dbReference type="GO" id="GO:0015562">
    <property type="term" value="F:efflux transmembrane transporter activity"/>
    <property type="evidence" value="ECO:0007669"/>
    <property type="project" value="InterPro"/>
</dbReference>
<keyword evidence="2" id="KW-0812">Transmembrane</keyword>
<dbReference type="KEGG" id="ssan:NX02_20660"/>
<dbReference type="GO" id="GO:0005886">
    <property type="term" value="C:plasma membrane"/>
    <property type="evidence" value="ECO:0007669"/>
    <property type="project" value="UniProtKB-SubCell"/>
</dbReference>
<accession>W0AHI9</accession>
<dbReference type="RefSeq" id="WP_039996705.1">
    <property type="nucleotide sequence ID" value="NZ_CP006644.1"/>
</dbReference>
<feature type="signal peptide" evidence="2">
    <location>
        <begin position="1"/>
        <end position="22"/>
    </location>
</feature>
<evidence type="ECO:0000313" key="4">
    <source>
        <dbReference type="Proteomes" id="UP000018851"/>
    </source>
</evidence>
<proteinExistence type="inferred from homology"/>
<keyword evidence="2" id="KW-1134">Transmembrane beta strand</keyword>
<dbReference type="EMBL" id="CP006644">
    <property type="protein sequence ID" value="AHE55773.1"/>
    <property type="molecule type" value="Genomic_DNA"/>
</dbReference>
<dbReference type="PROSITE" id="PS51257">
    <property type="entry name" value="PROKAR_LIPOPROTEIN"/>
    <property type="match status" value="1"/>
</dbReference>